<dbReference type="InterPro" id="IPR036259">
    <property type="entry name" value="MFS_trans_sf"/>
</dbReference>
<dbReference type="RefSeq" id="WP_285660759.1">
    <property type="nucleotide sequence ID" value="NZ_BSTX01000001.1"/>
</dbReference>
<evidence type="ECO:0000256" key="4">
    <source>
        <dbReference type="ARBA" id="ARBA00022989"/>
    </source>
</evidence>
<evidence type="ECO:0000256" key="2">
    <source>
        <dbReference type="ARBA" id="ARBA00022475"/>
    </source>
</evidence>
<organism evidence="7 8">
    <name type="scientific">Actinorhabdospora filicis</name>
    <dbReference type="NCBI Taxonomy" id="1785913"/>
    <lineage>
        <taxon>Bacteria</taxon>
        <taxon>Bacillati</taxon>
        <taxon>Actinomycetota</taxon>
        <taxon>Actinomycetes</taxon>
        <taxon>Micromonosporales</taxon>
        <taxon>Micromonosporaceae</taxon>
        <taxon>Actinorhabdospora</taxon>
    </lineage>
</organism>
<feature type="transmembrane region" description="Helical" evidence="6">
    <location>
        <begin position="346"/>
        <end position="368"/>
    </location>
</feature>
<keyword evidence="3 6" id="KW-0812">Transmembrane</keyword>
<keyword evidence="4 6" id="KW-1133">Transmembrane helix</keyword>
<keyword evidence="5 6" id="KW-0472">Membrane</keyword>
<dbReference type="CDD" id="cd06173">
    <property type="entry name" value="MFS_MefA_like"/>
    <property type="match status" value="1"/>
</dbReference>
<gene>
    <name evidence="7" type="ORF">Afil01_03290</name>
</gene>
<feature type="transmembrane region" description="Helical" evidence="6">
    <location>
        <begin position="300"/>
        <end position="326"/>
    </location>
</feature>
<feature type="transmembrane region" description="Helical" evidence="6">
    <location>
        <begin position="162"/>
        <end position="187"/>
    </location>
</feature>
<dbReference type="AlphaFoldDB" id="A0A9W6SGE2"/>
<dbReference type="SUPFAM" id="SSF103473">
    <property type="entry name" value="MFS general substrate transporter"/>
    <property type="match status" value="1"/>
</dbReference>
<dbReference type="EMBL" id="BSTX01000001">
    <property type="protein sequence ID" value="GLZ75522.1"/>
    <property type="molecule type" value="Genomic_DNA"/>
</dbReference>
<name>A0A9W6SGE2_9ACTN</name>
<keyword evidence="8" id="KW-1185">Reference proteome</keyword>
<reference evidence="7" key="1">
    <citation type="submission" date="2023-03" db="EMBL/GenBank/DDBJ databases">
        <title>Actinorhabdospora filicis NBRC 111898.</title>
        <authorList>
            <person name="Ichikawa N."/>
            <person name="Sato H."/>
            <person name="Tonouchi N."/>
        </authorList>
    </citation>
    <scope>NUCLEOTIDE SEQUENCE</scope>
    <source>
        <strain evidence="7">NBRC 111898</strain>
    </source>
</reference>
<evidence type="ECO:0000256" key="1">
    <source>
        <dbReference type="ARBA" id="ARBA00004651"/>
    </source>
</evidence>
<accession>A0A9W6SGE2</accession>
<comment type="caution">
    <text evidence="7">The sequence shown here is derived from an EMBL/GenBank/DDBJ whole genome shotgun (WGS) entry which is preliminary data.</text>
</comment>
<dbReference type="GO" id="GO:0022857">
    <property type="term" value="F:transmembrane transporter activity"/>
    <property type="evidence" value="ECO:0007669"/>
    <property type="project" value="InterPro"/>
</dbReference>
<evidence type="ECO:0000313" key="7">
    <source>
        <dbReference type="EMBL" id="GLZ75522.1"/>
    </source>
</evidence>
<feature type="transmembrane region" description="Helical" evidence="6">
    <location>
        <begin position="45"/>
        <end position="69"/>
    </location>
</feature>
<evidence type="ECO:0000256" key="6">
    <source>
        <dbReference type="SAM" id="Phobius"/>
    </source>
</evidence>
<proteinExistence type="predicted"/>
<dbReference type="GO" id="GO:0005886">
    <property type="term" value="C:plasma membrane"/>
    <property type="evidence" value="ECO:0007669"/>
    <property type="project" value="UniProtKB-SubCell"/>
</dbReference>
<feature type="transmembrane region" description="Helical" evidence="6">
    <location>
        <begin position="380"/>
        <end position="398"/>
    </location>
</feature>
<sequence>MSTLTVKGHRDFGVLWTGRAISQFGSDVGAVALPLVAVGVLDASAFQIGLLAAIAAATTLLLSFPVGAFAEHRRKRPVLVAADLARCLTLLSVPVAALAGALTFAQLCAVAAVNAAGQLAFAAASQAHLKALVDGDRLLDANARLESTTWLSLTVGRSLGGVLAGLIGALGTLVVDAVSFLAGALAVTRLRAPEPAPPERTAGRRRAELLAGLAFVRREPALRRLLAGWVIYAGASAMAFPVSTVFYLRDLGFTPWQYGLLMGVPSLGGFFGARVVRAAAERWGMLRLLRWSAFARGPWYGLIALAPVGVAGLVVCGLAFGAMLFFSSIANSAQGTYRQLRTPDGLQVRVAALWAFATTAAAPLFTLAGTGLAALTGTRGALGAAAALMLAAAFLSPARE</sequence>
<feature type="transmembrane region" description="Helical" evidence="6">
    <location>
        <begin position="260"/>
        <end position="280"/>
    </location>
</feature>
<evidence type="ECO:0000256" key="5">
    <source>
        <dbReference type="ARBA" id="ARBA00023136"/>
    </source>
</evidence>
<dbReference type="PANTHER" id="PTHR23513:SF6">
    <property type="entry name" value="MAJOR FACILITATOR SUPERFAMILY ASSOCIATED DOMAIN-CONTAINING PROTEIN"/>
    <property type="match status" value="1"/>
</dbReference>
<evidence type="ECO:0000313" key="8">
    <source>
        <dbReference type="Proteomes" id="UP001165079"/>
    </source>
</evidence>
<dbReference type="Gene3D" id="1.20.1250.20">
    <property type="entry name" value="MFS general substrate transporter like domains"/>
    <property type="match status" value="1"/>
</dbReference>
<dbReference type="InterPro" id="IPR011701">
    <property type="entry name" value="MFS"/>
</dbReference>
<dbReference type="PANTHER" id="PTHR23513">
    <property type="entry name" value="INTEGRAL MEMBRANE EFFLUX PROTEIN-RELATED"/>
    <property type="match status" value="1"/>
</dbReference>
<feature type="transmembrane region" description="Helical" evidence="6">
    <location>
        <begin position="90"/>
        <end position="113"/>
    </location>
</feature>
<evidence type="ECO:0000256" key="3">
    <source>
        <dbReference type="ARBA" id="ARBA00022692"/>
    </source>
</evidence>
<protein>
    <submittedName>
        <fullName evidence="7">MFS transporter</fullName>
    </submittedName>
</protein>
<comment type="subcellular location">
    <subcellularLocation>
        <location evidence="1">Cell membrane</location>
        <topology evidence="1">Multi-pass membrane protein</topology>
    </subcellularLocation>
</comment>
<keyword evidence="2" id="KW-1003">Cell membrane</keyword>
<feature type="transmembrane region" description="Helical" evidence="6">
    <location>
        <begin position="225"/>
        <end position="248"/>
    </location>
</feature>
<dbReference type="Pfam" id="PF07690">
    <property type="entry name" value="MFS_1"/>
    <property type="match status" value="1"/>
</dbReference>
<dbReference type="Proteomes" id="UP001165079">
    <property type="component" value="Unassembled WGS sequence"/>
</dbReference>